<dbReference type="InterPro" id="IPR010982">
    <property type="entry name" value="Lambda_DNA-bd_dom_sf"/>
</dbReference>
<dbReference type="STRING" id="947013.SAMN04488109_3534"/>
<evidence type="ECO:0000256" key="1">
    <source>
        <dbReference type="ARBA" id="ARBA00023015"/>
    </source>
</evidence>
<accession>A0A1M5RR80</accession>
<keyword evidence="1" id="KW-0805">Transcription regulation</keyword>
<dbReference type="PROSITE" id="PS50932">
    <property type="entry name" value="HTH_LACI_2"/>
    <property type="match status" value="1"/>
</dbReference>
<sequence>MKKAPTIKEIARMLNLSISTVSRALHNSEDISPATTKRVKEVADELGYEPNQTALFLKSGKTLTLGVILPHLSEAFFSEAISGIEDFASEHNYNVLMGQSHDDTEREKKIVEAMKNHRVDGILVSIAKNTKDFTHFDNLKKYDIPVVFFDRVPDRKEANTVTCKMEAAMQEAVEFLVKNGHTRIAFINGPKDLLATRERLRGYENALKSLHVAMNNQFVVHSDLSPDATYRAMQHLLTLKPGPSAVIAFNDYVALDAMQYARKMNIKINKDISFVSFANLPVWSYMENPPLASVEQFPYRQGQRATEMILDILNAPRTAKQHEKFNKIILEPRLFIHT</sequence>
<evidence type="ECO:0000256" key="2">
    <source>
        <dbReference type="ARBA" id="ARBA00023125"/>
    </source>
</evidence>
<organism evidence="5 6">
    <name type="scientific">Chryseolinea serpens</name>
    <dbReference type="NCBI Taxonomy" id="947013"/>
    <lineage>
        <taxon>Bacteria</taxon>
        <taxon>Pseudomonadati</taxon>
        <taxon>Bacteroidota</taxon>
        <taxon>Cytophagia</taxon>
        <taxon>Cytophagales</taxon>
        <taxon>Fulvivirgaceae</taxon>
        <taxon>Chryseolinea</taxon>
    </lineage>
</organism>
<evidence type="ECO:0000256" key="3">
    <source>
        <dbReference type="ARBA" id="ARBA00023163"/>
    </source>
</evidence>
<name>A0A1M5RR80_9BACT</name>
<dbReference type="RefSeq" id="WP_073136478.1">
    <property type="nucleotide sequence ID" value="NZ_FQWQ01000002.1"/>
</dbReference>
<dbReference type="InterPro" id="IPR000843">
    <property type="entry name" value="HTH_LacI"/>
</dbReference>
<keyword evidence="6" id="KW-1185">Reference proteome</keyword>
<dbReference type="Proteomes" id="UP000184212">
    <property type="component" value="Unassembled WGS sequence"/>
</dbReference>
<dbReference type="PANTHER" id="PTHR30146">
    <property type="entry name" value="LACI-RELATED TRANSCRIPTIONAL REPRESSOR"/>
    <property type="match status" value="1"/>
</dbReference>
<evidence type="ECO:0000313" key="6">
    <source>
        <dbReference type="Proteomes" id="UP000184212"/>
    </source>
</evidence>
<dbReference type="InterPro" id="IPR001761">
    <property type="entry name" value="Peripla_BP/Lac1_sug-bd_dom"/>
</dbReference>
<dbReference type="Pfam" id="PF00532">
    <property type="entry name" value="Peripla_BP_1"/>
    <property type="match status" value="1"/>
</dbReference>
<feature type="domain" description="HTH lacI-type" evidence="4">
    <location>
        <begin position="5"/>
        <end position="59"/>
    </location>
</feature>
<protein>
    <submittedName>
        <fullName evidence="5">Transcriptional regulator, LacI family</fullName>
    </submittedName>
</protein>
<dbReference type="Gene3D" id="1.10.260.40">
    <property type="entry name" value="lambda repressor-like DNA-binding domains"/>
    <property type="match status" value="1"/>
</dbReference>
<dbReference type="Gene3D" id="3.40.50.2300">
    <property type="match status" value="2"/>
</dbReference>
<dbReference type="AlphaFoldDB" id="A0A1M5RR80"/>
<dbReference type="SUPFAM" id="SSF53822">
    <property type="entry name" value="Periplasmic binding protein-like I"/>
    <property type="match status" value="1"/>
</dbReference>
<dbReference type="InterPro" id="IPR028082">
    <property type="entry name" value="Peripla_BP_I"/>
</dbReference>
<evidence type="ECO:0000313" key="5">
    <source>
        <dbReference type="EMBL" id="SHH28812.1"/>
    </source>
</evidence>
<dbReference type="EMBL" id="FQWQ01000002">
    <property type="protein sequence ID" value="SHH28812.1"/>
    <property type="molecule type" value="Genomic_DNA"/>
</dbReference>
<dbReference type="GO" id="GO:0000976">
    <property type="term" value="F:transcription cis-regulatory region binding"/>
    <property type="evidence" value="ECO:0007669"/>
    <property type="project" value="TreeGrafter"/>
</dbReference>
<dbReference type="PANTHER" id="PTHR30146:SF109">
    <property type="entry name" value="HTH-TYPE TRANSCRIPTIONAL REGULATOR GALS"/>
    <property type="match status" value="1"/>
</dbReference>
<gene>
    <name evidence="5" type="ORF">SAMN04488109_3534</name>
</gene>
<dbReference type="SMART" id="SM00354">
    <property type="entry name" value="HTH_LACI"/>
    <property type="match status" value="1"/>
</dbReference>
<evidence type="ECO:0000259" key="4">
    <source>
        <dbReference type="PROSITE" id="PS50932"/>
    </source>
</evidence>
<keyword evidence="3" id="KW-0804">Transcription</keyword>
<reference evidence="5 6" key="1">
    <citation type="submission" date="2016-11" db="EMBL/GenBank/DDBJ databases">
        <authorList>
            <person name="Jaros S."/>
            <person name="Januszkiewicz K."/>
            <person name="Wedrychowicz H."/>
        </authorList>
    </citation>
    <scope>NUCLEOTIDE SEQUENCE [LARGE SCALE GENOMIC DNA]</scope>
    <source>
        <strain evidence="5 6">DSM 24574</strain>
    </source>
</reference>
<dbReference type="Pfam" id="PF00356">
    <property type="entry name" value="LacI"/>
    <property type="match status" value="1"/>
</dbReference>
<proteinExistence type="predicted"/>
<dbReference type="CDD" id="cd06267">
    <property type="entry name" value="PBP1_LacI_sugar_binding-like"/>
    <property type="match status" value="1"/>
</dbReference>
<dbReference type="GO" id="GO:0003700">
    <property type="term" value="F:DNA-binding transcription factor activity"/>
    <property type="evidence" value="ECO:0007669"/>
    <property type="project" value="TreeGrafter"/>
</dbReference>
<dbReference type="CDD" id="cd01392">
    <property type="entry name" value="HTH_LacI"/>
    <property type="match status" value="1"/>
</dbReference>
<keyword evidence="2" id="KW-0238">DNA-binding</keyword>
<dbReference type="SUPFAM" id="SSF47413">
    <property type="entry name" value="lambda repressor-like DNA-binding domains"/>
    <property type="match status" value="1"/>
</dbReference>
<dbReference type="OrthoDB" id="833520at2"/>